<name>A0A2T4S603_9STAP</name>
<dbReference type="InterPro" id="IPR013783">
    <property type="entry name" value="Ig-like_fold"/>
</dbReference>
<dbReference type="AlphaFoldDB" id="A0A2T4S603"/>
<dbReference type="NCBIfam" id="NF033510">
    <property type="entry name" value="Ca_tandemer"/>
    <property type="match status" value="2"/>
</dbReference>
<feature type="non-terminal residue" evidence="2">
    <location>
        <position position="194"/>
    </location>
</feature>
<feature type="domain" description="Bacterial Ig" evidence="1">
    <location>
        <begin position="52"/>
        <end position="133"/>
    </location>
</feature>
<dbReference type="InterPro" id="IPR013780">
    <property type="entry name" value="Glyco_hydro_b"/>
</dbReference>
<sequence length="194" mass="20005">GKTTEVKADADGKWTAELAEPLAHDAVIKAVASDVANNKSAEATQTVKDTVAPVAPEIKAIEAGAKVVSGTSEPLSTVTLTLPNGKTAEVKTDDKGVWTTTLETPLAHNEVIKAVTSDVANNKSPEATQTVKDTVAPKAPVVNEIKSTDQAIGGSAEPNSNVFVVLANGKILETKADAEGNWNVELLDGQSLIG</sequence>
<evidence type="ECO:0000259" key="1">
    <source>
        <dbReference type="Pfam" id="PF17936"/>
    </source>
</evidence>
<dbReference type="Pfam" id="PF17936">
    <property type="entry name" value="Big_6"/>
    <property type="match status" value="2"/>
</dbReference>
<feature type="domain" description="Bacterial Ig" evidence="1">
    <location>
        <begin position="136"/>
        <end position="188"/>
    </location>
</feature>
<protein>
    <recommendedName>
        <fullName evidence="1">Bacterial Ig domain-containing protein</fullName>
    </recommendedName>
</protein>
<gene>
    <name evidence="2" type="ORF">BUZ61_15775</name>
</gene>
<evidence type="ECO:0000313" key="3">
    <source>
        <dbReference type="Proteomes" id="UP000240400"/>
    </source>
</evidence>
<dbReference type="InterPro" id="IPR041498">
    <property type="entry name" value="Big_6"/>
</dbReference>
<organism evidence="2 3">
    <name type="scientific">Staphylococcus nepalensis</name>
    <dbReference type="NCBI Taxonomy" id="214473"/>
    <lineage>
        <taxon>Bacteria</taxon>
        <taxon>Bacillati</taxon>
        <taxon>Bacillota</taxon>
        <taxon>Bacilli</taxon>
        <taxon>Bacillales</taxon>
        <taxon>Staphylococcaceae</taxon>
        <taxon>Staphylococcus</taxon>
    </lineage>
</organism>
<evidence type="ECO:0000313" key="2">
    <source>
        <dbReference type="EMBL" id="PTK47256.1"/>
    </source>
</evidence>
<proteinExistence type="predicted"/>
<accession>A0A2T4S603</accession>
<dbReference type="EMBL" id="PZHR01000531">
    <property type="protein sequence ID" value="PTK47256.1"/>
    <property type="molecule type" value="Genomic_DNA"/>
</dbReference>
<feature type="non-terminal residue" evidence="2">
    <location>
        <position position="1"/>
    </location>
</feature>
<dbReference type="RefSeq" id="WP_241966527.1">
    <property type="nucleotide sequence ID" value="NZ_PZHR01000531.1"/>
</dbReference>
<dbReference type="Gene3D" id="2.60.40.10">
    <property type="entry name" value="Immunoglobulins"/>
    <property type="match status" value="1"/>
</dbReference>
<dbReference type="Proteomes" id="UP000240400">
    <property type="component" value="Unassembled WGS sequence"/>
</dbReference>
<reference evidence="2 3" key="1">
    <citation type="journal article" date="2016" name="Front. Microbiol.">
        <title>Comprehensive Phylogenetic Analysis of Bovine Non-aureus Staphylococci Species Based on Whole-Genome Sequencing.</title>
        <authorList>
            <person name="Naushad S."/>
            <person name="Barkema H.W."/>
            <person name="Luby C."/>
            <person name="Condas L.A."/>
            <person name="Nobrega D.B."/>
            <person name="Carson D.A."/>
            <person name="De Buck J."/>
        </authorList>
    </citation>
    <scope>NUCLEOTIDE SEQUENCE [LARGE SCALE GENOMIC DNA]</scope>
    <source>
        <strain evidence="2 3">SNUC 4337</strain>
    </source>
</reference>
<dbReference type="Gene3D" id="2.60.40.1180">
    <property type="entry name" value="Golgi alpha-mannosidase II"/>
    <property type="match status" value="1"/>
</dbReference>
<comment type="caution">
    <text evidence="2">The sequence shown here is derived from an EMBL/GenBank/DDBJ whole genome shotgun (WGS) entry which is preliminary data.</text>
</comment>